<proteinExistence type="predicted"/>
<dbReference type="AlphaFoldDB" id="A0A1F6E0U8"/>
<sequence>MEGYSLDKWRNAPKEDLPADQKAQLEEFDNLFKNLDESLEKGDIGAARYAAASLLNVYKTFKYFSFGGYQKHEKLREEYAKTKEGQWMLAHREAEMLNEVYDKLLDDAEDKRREYARAVEKVTNVGKDMNFNDKKISADLGARKGLPRKTPSGPSLAEQLRGMIP</sequence>
<protein>
    <submittedName>
        <fullName evidence="3">Uncharacterized protein</fullName>
    </submittedName>
</protein>
<evidence type="ECO:0000256" key="1">
    <source>
        <dbReference type="SAM" id="Coils"/>
    </source>
</evidence>
<dbReference type="Proteomes" id="UP000178572">
    <property type="component" value="Unassembled WGS sequence"/>
</dbReference>
<evidence type="ECO:0000313" key="4">
    <source>
        <dbReference type="Proteomes" id="UP000178572"/>
    </source>
</evidence>
<comment type="caution">
    <text evidence="3">The sequence shown here is derived from an EMBL/GenBank/DDBJ whole genome shotgun (WGS) entry which is preliminary data.</text>
</comment>
<feature type="region of interest" description="Disordered" evidence="2">
    <location>
        <begin position="140"/>
        <end position="165"/>
    </location>
</feature>
<dbReference type="EMBL" id="MFLN01000018">
    <property type="protein sequence ID" value="OGG67283.1"/>
    <property type="molecule type" value="Genomic_DNA"/>
</dbReference>
<accession>A0A1F6E0U8</accession>
<reference evidence="3 4" key="1">
    <citation type="journal article" date="2016" name="Nat. Commun.">
        <title>Thousands of microbial genomes shed light on interconnected biogeochemical processes in an aquifer system.</title>
        <authorList>
            <person name="Anantharaman K."/>
            <person name="Brown C.T."/>
            <person name="Hug L.A."/>
            <person name="Sharon I."/>
            <person name="Castelle C.J."/>
            <person name="Probst A.J."/>
            <person name="Thomas B.C."/>
            <person name="Singh A."/>
            <person name="Wilkins M.J."/>
            <person name="Karaoz U."/>
            <person name="Brodie E.L."/>
            <person name="Williams K.H."/>
            <person name="Hubbard S.S."/>
            <person name="Banfield J.F."/>
        </authorList>
    </citation>
    <scope>NUCLEOTIDE SEQUENCE [LARGE SCALE GENOMIC DNA]</scope>
</reference>
<gene>
    <name evidence="3" type="ORF">A3C21_00810</name>
</gene>
<keyword evidence="1" id="KW-0175">Coiled coil</keyword>
<evidence type="ECO:0000256" key="2">
    <source>
        <dbReference type="SAM" id="MobiDB-lite"/>
    </source>
</evidence>
<name>A0A1F6E0U8_9BACT</name>
<feature type="coiled-coil region" evidence="1">
    <location>
        <begin position="91"/>
        <end position="125"/>
    </location>
</feature>
<evidence type="ECO:0000313" key="3">
    <source>
        <dbReference type="EMBL" id="OGG67283.1"/>
    </source>
</evidence>
<organism evidence="3 4">
    <name type="scientific">Candidatus Kaiserbacteria bacterium RIFCSPHIGHO2_02_FULL_59_21</name>
    <dbReference type="NCBI Taxonomy" id="1798500"/>
    <lineage>
        <taxon>Bacteria</taxon>
        <taxon>Candidatus Kaiseribacteriota</taxon>
    </lineage>
</organism>